<dbReference type="EMBL" id="BEYU01000136">
    <property type="protein sequence ID" value="GBG32943.1"/>
    <property type="molecule type" value="Genomic_DNA"/>
</dbReference>
<evidence type="ECO:0000256" key="1">
    <source>
        <dbReference type="SAM" id="MobiDB-lite"/>
    </source>
</evidence>
<dbReference type="InterPro" id="IPR029063">
    <property type="entry name" value="SAM-dependent_MTases_sf"/>
</dbReference>
<reference evidence="2 3" key="1">
    <citation type="submission" date="2017-12" db="EMBL/GenBank/DDBJ databases">
        <title>Sequencing, de novo assembly and annotation of complete genome of a new Thraustochytrid species, strain FCC1311.</title>
        <authorList>
            <person name="Sedici K."/>
            <person name="Godart F."/>
            <person name="Aiese Cigliano R."/>
            <person name="Sanseverino W."/>
            <person name="Barakat M."/>
            <person name="Ortet P."/>
            <person name="Marechal E."/>
            <person name="Cagnac O."/>
            <person name="Amato A."/>
        </authorList>
    </citation>
    <scope>NUCLEOTIDE SEQUENCE [LARGE SCALE GENOMIC DNA]</scope>
</reference>
<feature type="region of interest" description="Disordered" evidence="1">
    <location>
        <begin position="22"/>
        <end position="51"/>
    </location>
</feature>
<gene>
    <name evidence="2" type="ORF">FCC1311_091692</name>
</gene>
<feature type="compositionally biased region" description="Acidic residues" evidence="1">
    <location>
        <begin position="37"/>
        <end position="51"/>
    </location>
</feature>
<proteinExistence type="predicted"/>
<protein>
    <recommendedName>
        <fullName evidence="4">Protein N-lysine methyltransferase METTL21A</fullName>
    </recommendedName>
</protein>
<organism evidence="2 3">
    <name type="scientific">Hondaea fermentalgiana</name>
    <dbReference type="NCBI Taxonomy" id="2315210"/>
    <lineage>
        <taxon>Eukaryota</taxon>
        <taxon>Sar</taxon>
        <taxon>Stramenopiles</taxon>
        <taxon>Bigyra</taxon>
        <taxon>Labyrinthulomycetes</taxon>
        <taxon>Thraustochytrida</taxon>
        <taxon>Thraustochytriidae</taxon>
        <taxon>Hondaea</taxon>
    </lineage>
</organism>
<sequence length="319" mass="34281">MQPPDLLGGAITTATAAAAATAAAEVKTQKEEAGNEKEEEEEVEEEEEEEAYFDVDKVQGHRVASYAIFADAATVSHARANVAVLQVPRLSPLDACLLSEDGEASIDLTGNRVWLGARILAQYFGFEDKSSLPRSVLELGAGTGFVGLALALLGAEKVHCTDAAPEILQLLHRNVALNPDAVSRTVIRQLVWTESIGDKEEEEEDKDTDTYDLVVAAECVYDLGVLPALLSTALRHTRRTTPAGRFLMCNCTSRLLMSSAATNDLIEAKAIDVGFAKVERLAISPAFQRAVVHGAPENQRNQVAAALEQESVSFLSFTV</sequence>
<evidence type="ECO:0000313" key="3">
    <source>
        <dbReference type="Proteomes" id="UP000241890"/>
    </source>
</evidence>
<evidence type="ECO:0000313" key="2">
    <source>
        <dbReference type="EMBL" id="GBG32943.1"/>
    </source>
</evidence>
<dbReference type="InterPro" id="IPR019410">
    <property type="entry name" value="Methyltransf_16"/>
</dbReference>
<accession>A0A2R5GWA3</accession>
<dbReference type="Proteomes" id="UP000241890">
    <property type="component" value="Unassembled WGS sequence"/>
</dbReference>
<dbReference type="Pfam" id="PF10294">
    <property type="entry name" value="Methyltransf_16"/>
    <property type="match status" value="1"/>
</dbReference>
<dbReference type="SUPFAM" id="SSF53335">
    <property type="entry name" value="S-adenosyl-L-methionine-dependent methyltransferases"/>
    <property type="match status" value="1"/>
</dbReference>
<feature type="compositionally biased region" description="Basic and acidic residues" evidence="1">
    <location>
        <begin position="27"/>
        <end position="36"/>
    </location>
</feature>
<dbReference type="PANTHER" id="PTHR14614">
    <property type="entry name" value="HEPATOCELLULAR CARCINOMA-ASSOCIATED ANTIGEN"/>
    <property type="match status" value="1"/>
</dbReference>
<comment type="caution">
    <text evidence="2">The sequence shown here is derived from an EMBL/GenBank/DDBJ whole genome shotgun (WGS) entry which is preliminary data.</text>
</comment>
<dbReference type="InParanoid" id="A0A2R5GWA3"/>
<name>A0A2R5GWA3_9STRA</name>
<dbReference type="CDD" id="cd02440">
    <property type="entry name" value="AdoMet_MTases"/>
    <property type="match status" value="1"/>
</dbReference>
<keyword evidence="3" id="KW-1185">Reference proteome</keyword>
<dbReference type="Gene3D" id="3.40.50.150">
    <property type="entry name" value="Vaccinia Virus protein VP39"/>
    <property type="match status" value="1"/>
</dbReference>
<dbReference type="AlphaFoldDB" id="A0A2R5GWA3"/>
<evidence type="ECO:0008006" key="4">
    <source>
        <dbReference type="Google" id="ProtNLM"/>
    </source>
</evidence>